<organism evidence="2 3">
    <name type="scientific">Elysia marginata</name>
    <dbReference type="NCBI Taxonomy" id="1093978"/>
    <lineage>
        <taxon>Eukaryota</taxon>
        <taxon>Metazoa</taxon>
        <taxon>Spiralia</taxon>
        <taxon>Lophotrochozoa</taxon>
        <taxon>Mollusca</taxon>
        <taxon>Gastropoda</taxon>
        <taxon>Heterobranchia</taxon>
        <taxon>Euthyneura</taxon>
        <taxon>Panpulmonata</taxon>
        <taxon>Sacoglossa</taxon>
        <taxon>Placobranchoidea</taxon>
        <taxon>Plakobranchidae</taxon>
        <taxon>Elysia</taxon>
    </lineage>
</organism>
<dbReference type="PROSITE" id="PS50878">
    <property type="entry name" value="RT_POL"/>
    <property type="match status" value="1"/>
</dbReference>
<dbReference type="InterPro" id="IPR000477">
    <property type="entry name" value="RT_dom"/>
</dbReference>
<comment type="caution">
    <text evidence="2">The sequence shown here is derived from an EMBL/GenBank/DDBJ whole genome shotgun (WGS) entry which is preliminary data.</text>
</comment>
<keyword evidence="2" id="KW-0695">RNA-directed DNA polymerase</keyword>
<dbReference type="InterPro" id="IPR043502">
    <property type="entry name" value="DNA/RNA_pol_sf"/>
</dbReference>
<evidence type="ECO:0000313" key="3">
    <source>
        <dbReference type="Proteomes" id="UP000762676"/>
    </source>
</evidence>
<dbReference type="GO" id="GO:0003964">
    <property type="term" value="F:RNA-directed DNA polymerase activity"/>
    <property type="evidence" value="ECO:0007669"/>
    <property type="project" value="UniProtKB-KW"/>
</dbReference>
<dbReference type="Gene3D" id="3.30.70.270">
    <property type="match status" value="1"/>
</dbReference>
<proteinExistence type="predicted"/>
<dbReference type="AlphaFoldDB" id="A0AAV4I8N2"/>
<keyword evidence="2" id="KW-0808">Transferase</keyword>
<name>A0AAV4I8N2_9GAST</name>
<dbReference type="EMBL" id="BMAT01006068">
    <property type="protein sequence ID" value="GFS05471.1"/>
    <property type="molecule type" value="Genomic_DNA"/>
</dbReference>
<dbReference type="SUPFAM" id="SSF56672">
    <property type="entry name" value="DNA/RNA polymerases"/>
    <property type="match status" value="1"/>
</dbReference>
<dbReference type="Proteomes" id="UP000762676">
    <property type="component" value="Unassembled WGS sequence"/>
</dbReference>
<dbReference type="Pfam" id="PF00078">
    <property type="entry name" value="RVT_1"/>
    <property type="match status" value="1"/>
</dbReference>
<feature type="domain" description="Reverse transcriptase" evidence="1">
    <location>
        <begin position="101"/>
        <end position="364"/>
    </location>
</feature>
<keyword evidence="3" id="KW-1185">Reference proteome</keyword>
<reference evidence="2 3" key="1">
    <citation type="journal article" date="2021" name="Elife">
        <title>Chloroplast acquisition without the gene transfer in kleptoplastic sea slugs, Plakobranchus ocellatus.</title>
        <authorList>
            <person name="Maeda T."/>
            <person name="Takahashi S."/>
            <person name="Yoshida T."/>
            <person name="Shimamura S."/>
            <person name="Takaki Y."/>
            <person name="Nagai Y."/>
            <person name="Toyoda A."/>
            <person name="Suzuki Y."/>
            <person name="Arimoto A."/>
            <person name="Ishii H."/>
            <person name="Satoh N."/>
            <person name="Nishiyama T."/>
            <person name="Hasebe M."/>
            <person name="Maruyama T."/>
            <person name="Minagawa J."/>
            <person name="Obokata J."/>
            <person name="Shigenobu S."/>
        </authorList>
    </citation>
    <scope>NUCLEOTIDE SEQUENCE [LARGE SCALE GENOMIC DNA]</scope>
</reference>
<evidence type="ECO:0000313" key="2">
    <source>
        <dbReference type="EMBL" id="GFS05471.1"/>
    </source>
</evidence>
<keyword evidence="2" id="KW-0548">Nucleotidyltransferase</keyword>
<dbReference type="CDD" id="cd01650">
    <property type="entry name" value="RT_nLTR_like"/>
    <property type="match status" value="1"/>
</dbReference>
<dbReference type="PANTHER" id="PTHR47027:SF30">
    <property type="entry name" value="THAP-TYPE DOMAIN-CONTAINING PROTEIN"/>
    <property type="match status" value="1"/>
</dbReference>
<protein>
    <submittedName>
        <fullName evidence="2">RNA-directed DNA polymerase (Reverse transcriptase) domain containing protein</fullName>
    </submittedName>
</protein>
<evidence type="ECO:0000259" key="1">
    <source>
        <dbReference type="PROSITE" id="PS50878"/>
    </source>
</evidence>
<dbReference type="InterPro" id="IPR043128">
    <property type="entry name" value="Rev_trsase/Diguanyl_cyclase"/>
</dbReference>
<sequence length="551" mass="63296">VRDNPFDPTSVVNDPKGQPLYEDDLIRGRWEEYFYDLLNPSGILDTGEGFNPSQPDHQEPNILESEVRWAVKDSPKDKAAGRAVLACGEIGIQWLTLKFQREWEERKVPDDWQRAIVVPIWKCKGSKKDCSTYRGISLLSHVGKMFAKILEQRIRAKTEHLLSNSQFGFRKGRGCTDAIFALRQLCEKRIEYDNELHLIFVDLEKAFDRVDRNKLWKVLECYGIHGQLLDSVRAIYKNSQSAVRTASGLTNWFPVTSGVRQGCVLSPLLFIIYMERITQAANPDPECLNEFLFADDQALFSPDKDTLQEHINQLNRQCEAHGMRINIKKTEAITISRNETTTAFNIEGNALLNTTEFKYLGSFFTKDGCIDREIEVRCQKANSISYQLAPLLKHESIPIATKAKLINSIFLTTLTCQFQTWPLTQGLKNKLVTCEMRCLRKVVNKTRRDKIRNEVIRAQVGATPVLQHVENQQIKWFGHLMRMPTDQSAHRAYNYRYSGKRPRGRPRRRWSDSVADTLKGHNKSFCEASHLAVERRLHLPATPNSTSGRKK</sequence>
<gene>
    <name evidence="2" type="ORF">ElyMa_002939100</name>
</gene>
<dbReference type="PANTHER" id="PTHR47027">
    <property type="entry name" value="REVERSE TRANSCRIPTASE DOMAIN-CONTAINING PROTEIN"/>
    <property type="match status" value="1"/>
</dbReference>
<feature type="non-terminal residue" evidence="2">
    <location>
        <position position="1"/>
    </location>
</feature>
<accession>A0AAV4I8N2</accession>